<sequence>MFSVDHIDSIAPNCQKVDESAVGNPYMFTGRRYDSESGLYYYRARYYNPKLGVFHSRDPLGYIDSMNLYAYCGNNPINFVDPWGERHYCKNEVEIILKRGRQTFYNPFKHAMPPKATKNYSHPYLNKIINLIPSGFYPGWDFGAGKECPDTYEVPGRGEMNASEFTNYFAGYMGGYHGSGLGYLAMRMAGNLYENYQGDGIQKANVFSGDCEESVRDINNGAYDGIKRRYRDIKNTFTALDDLIN</sequence>
<dbReference type="AlphaFoldDB" id="A0A1W6LMH4"/>
<dbReference type="Gene3D" id="2.180.10.10">
    <property type="entry name" value="RHS repeat-associated core"/>
    <property type="match status" value="1"/>
</dbReference>
<dbReference type="RefSeq" id="WP_085755672.1">
    <property type="nucleotide sequence ID" value="NZ_CP021023.1"/>
</dbReference>
<dbReference type="EMBL" id="CP021023">
    <property type="protein sequence ID" value="ARN56998.1"/>
    <property type="molecule type" value="Genomic_DNA"/>
</dbReference>
<dbReference type="KEGG" id="pbp:STSP1_01391"/>
<evidence type="ECO:0008006" key="3">
    <source>
        <dbReference type="Google" id="ProtNLM"/>
    </source>
</evidence>
<protein>
    <recommendedName>
        <fullName evidence="3">Cell wall-associated polypeptide CWBP200</fullName>
    </recommendedName>
</protein>
<evidence type="ECO:0000313" key="1">
    <source>
        <dbReference type="EMBL" id="ARN56998.1"/>
    </source>
</evidence>
<dbReference type="PANTHER" id="PTHR32305:SF15">
    <property type="entry name" value="PROTEIN RHSA-RELATED"/>
    <property type="match status" value="1"/>
</dbReference>
<dbReference type="NCBIfam" id="TIGR03696">
    <property type="entry name" value="Rhs_assc_core"/>
    <property type="match status" value="1"/>
</dbReference>
<evidence type="ECO:0000313" key="2">
    <source>
        <dbReference type="Proteomes" id="UP000193334"/>
    </source>
</evidence>
<accession>A0A1W6LMH4</accession>
<dbReference type="PRINTS" id="PR00394">
    <property type="entry name" value="RHSPROTEIN"/>
</dbReference>
<dbReference type="Proteomes" id="UP000193334">
    <property type="component" value="Chromosome"/>
</dbReference>
<proteinExistence type="predicted"/>
<dbReference type="STRING" id="1941349.STSP1_01391"/>
<reference evidence="2" key="1">
    <citation type="submission" date="2017-04" db="EMBL/GenBank/DDBJ databases">
        <title>Comparative genomics and description of representatives of a novel lineage of planctomycetes thriving in anoxic sediments.</title>
        <authorList>
            <person name="Spring S."/>
            <person name="Bunk B."/>
            <person name="Sproer C."/>
        </authorList>
    </citation>
    <scope>NUCLEOTIDE SEQUENCE [LARGE SCALE GENOMIC DNA]</scope>
    <source>
        <strain evidence="2">ST-PulAB-D4</strain>
    </source>
</reference>
<gene>
    <name evidence="1" type="ORF">STSP1_01391</name>
</gene>
<keyword evidence="2" id="KW-1185">Reference proteome</keyword>
<dbReference type="PANTHER" id="PTHR32305">
    <property type="match status" value="1"/>
</dbReference>
<dbReference type="InterPro" id="IPR022385">
    <property type="entry name" value="Rhs_assc_core"/>
</dbReference>
<dbReference type="InterPro" id="IPR050708">
    <property type="entry name" value="T6SS_VgrG/RHS"/>
</dbReference>
<name>A0A1W6LMH4_9BACT</name>
<organism evidence="1 2">
    <name type="scientific">Sedimentisphaera salicampi</name>
    <dbReference type="NCBI Taxonomy" id="1941349"/>
    <lineage>
        <taxon>Bacteria</taxon>
        <taxon>Pseudomonadati</taxon>
        <taxon>Planctomycetota</taxon>
        <taxon>Phycisphaerae</taxon>
        <taxon>Sedimentisphaerales</taxon>
        <taxon>Sedimentisphaeraceae</taxon>
        <taxon>Sedimentisphaera</taxon>
    </lineage>
</organism>